<dbReference type="EMBL" id="JAEUAX010000004">
    <property type="protein sequence ID" value="MBW9110016.1"/>
    <property type="molecule type" value="Genomic_DNA"/>
</dbReference>
<dbReference type="CDD" id="cd07721">
    <property type="entry name" value="yflN-like_MBL-fold"/>
    <property type="match status" value="1"/>
</dbReference>
<feature type="domain" description="Metallo-beta-lactamase" evidence="1">
    <location>
        <begin position="15"/>
        <end position="224"/>
    </location>
</feature>
<gene>
    <name evidence="2" type="ORF">JNB61_09555</name>
</gene>
<dbReference type="InterPro" id="IPR001279">
    <property type="entry name" value="Metallo-B-lactamas"/>
</dbReference>
<dbReference type="Gene3D" id="3.60.15.10">
    <property type="entry name" value="Ribonuclease Z/Hydroxyacylglutathione hydrolase-like"/>
    <property type="match status" value="1"/>
</dbReference>
<organism evidence="2 3">
    <name type="scientific">Microbacterium ureisolvens</name>
    <dbReference type="NCBI Taxonomy" id="2781186"/>
    <lineage>
        <taxon>Bacteria</taxon>
        <taxon>Bacillati</taxon>
        <taxon>Actinomycetota</taxon>
        <taxon>Actinomycetes</taxon>
        <taxon>Micrococcales</taxon>
        <taxon>Microbacteriaceae</taxon>
        <taxon>Microbacterium</taxon>
    </lineage>
</organism>
<dbReference type="InterPro" id="IPR050855">
    <property type="entry name" value="NDM-1-like"/>
</dbReference>
<reference evidence="2 3" key="1">
    <citation type="journal article" date="2021" name="MBio">
        <title>Poor Competitiveness of Bradyrhizobium in Pigeon Pea Root Colonization in Indian Soils.</title>
        <authorList>
            <person name="Chalasani D."/>
            <person name="Basu A."/>
            <person name="Pullabhotla S.V.S.R.N."/>
            <person name="Jorrin B."/>
            <person name="Neal A.L."/>
            <person name="Poole P.S."/>
            <person name="Podile A.R."/>
            <person name="Tkacz A."/>
        </authorList>
    </citation>
    <scope>NUCLEOTIDE SEQUENCE [LARGE SCALE GENOMIC DNA]</scope>
    <source>
        <strain evidence="2 3">HU12</strain>
    </source>
</reference>
<name>A0ABS7HXB0_9MICO</name>
<keyword evidence="3" id="KW-1185">Reference proteome</keyword>
<evidence type="ECO:0000259" key="1">
    <source>
        <dbReference type="SMART" id="SM00849"/>
    </source>
</evidence>
<evidence type="ECO:0000313" key="2">
    <source>
        <dbReference type="EMBL" id="MBW9110016.1"/>
    </source>
</evidence>
<evidence type="ECO:0000313" key="3">
    <source>
        <dbReference type="Proteomes" id="UP000777440"/>
    </source>
</evidence>
<dbReference type="PANTHER" id="PTHR42951">
    <property type="entry name" value="METALLO-BETA-LACTAMASE DOMAIN-CONTAINING"/>
    <property type="match status" value="1"/>
</dbReference>
<protein>
    <submittedName>
        <fullName evidence="2">MBL fold metallo-hydrolase</fullName>
    </submittedName>
</protein>
<dbReference type="Proteomes" id="UP000777440">
    <property type="component" value="Unassembled WGS sequence"/>
</dbReference>
<dbReference type="SUPFAM" id="SSF56281">
    <property type="entry name" value="Metallo-hydrolase/oxidoreductase"/>
    <property type="match status" value="1"/>
</dbReference>
<comment type="caution">
    <text evidence="2">The sequence shown here is derived from an EMBL/GenBank/DDBJ whole genome shotgun (WGS) entry which is preliminary data.</text>
</comment>
<dbReference type="SMART" id="SM00849">
    <property type="entry name" value="Lactamase_B"/>
    <property type="match status" value="1"/>
</dbReference>
<accession>A0ABS7HXB0</accession>
<dbReference type="Pfam" id="PF00753">
    <property type="entry name" value="Lactamase_B"/>
    <property type="match status" value="1"/>
</dbReference>
<proteinExistence type="predicted"/>
<dbReference type="InterPro" id="IPR036866">
    <property type="entry name" value="RibonucZ/Hydroxyglut_hydro"/>
</dbReference>
<sequence length="245" mass="26702">MTLVAPGVTRLQRAGVNCYLIQADDGLTLVDGGLPDMWRLLACALRSLDAEPEDIRAVLLTHGHFDHVGMCERLLRDYHRRSHVHEADRELAQHPYRYRRQRSPLGYPLRYPKALMTLGAMAAAGALWVEGVKAKPDVRPGEPMEVPGSPVPIWTPGHTDGHCAFHLPERGVLFTGDALVTLDPYTGLTDPRLVARAATRDVEANIVSLRKLAATNAGIVLPGHGLPFKEGVRAAVQAALRAGAR</sequence>